<evidence type="ECO:0008006" key="3">
    <source>
        <dbReference type="Google" id="ProtNLM"/>
    </source>
</evidence>
<dbReference type="InterPro" id="IPR013324">
    <property type="entry name" value="RNA_pol_sigma_r3/r4-like"/>
</dbReference>
<dbReference type="RefSeq" id="WP_145195493.1">
    <property type="nucleotide sequence ID" value="NZ_CP036434.1"/>
</dbReference>
<protein>
    <recommendedName>
        <fullName evidence="3">RNA polymerase sigma factor</fullName>
    </recommendedName>
</protein>
<organism evidence="1 2">
    <name type="scientific">Saltatorellus ferox</name>
    <dbReference type="NCBI Taxonomy" id="2528018"/>
    <lineage>
        <taxon>Bacteria</taxon>
        <taxon>Pseudomonadati</taxon>
        <taxon>Planctomycetota</taxon>
        <taxon>Planctomycetia</taxon>
        <taxon>Planctomycetia incertae sedis</taxon>
        <taxon>Saltatorellus</taxon>
    </lineage>
</organism>
<dbReference type="Proteomes" id="UP000320390">
    <property type="component" value="Chromosome"/>
</dbReference>
<dbReference type="EMBL" id="CP036434">
    <property type="protein sequence ID" value="QDV05845.1"/>
    <property type="molecule type" value="Genomic_DNA"/>
</dbReference>
<gene>
    <name evidence="1" type="ORF">Poly30_13480</name>
</gene>
<reference evidence="1 2" key="1">
    <citation type="submission" date="2019-02" db="EMBL/GenBank/DDBJ databases">
        <title>Deep-cultivation of Planctomycetes and their phenomic and genomic characterization uncovers novel biology.</title>
        <authorList>
            <person name="Wiegand S."/>
            <person name="Jogler M."/>
            <person name="Boedeker C."/>
            <person name="Pinto D."/>
            <person name="Vollmers J."/>
            <person name="Rivas-Marin E."/>
            <person name="Kohn T."/>
            <person name="Peeters S.H."/>
            <person name="Heuer A."/>
            <person name="Rast P."/>
            <person name="Oberbeckmann S."/>
            <person name="Bunk B."/>
            <person name="Jeske O."/>
            <person name="Meyerdierks A."/>
            <person name="Storesund J.E."/>
            <person name="Kallscheuer N."/>
            <person name="Luecker S."/>
            <person name="Lage O.M."/>
            <person name="Pohl T."/>
            <person name="Merkel B.J."/>
            <person name="Hornburger P."/>
            <person name="Mueller R.-W."/>
            <person name="Bruemmer F."/>
            <person name="Labrenz M."/>
            <person name="Spormann A.M."/>
            <person name="Op den Camp H."/>
            <person name="Overmann J."/>
            <person name="Amann R."/>
            <person name="Jetten M.S.M."/>
            <person name="Mascher T."/>
            <person name="Medema M.H."/>
            <person name="Devos D.P."/>
            <person name="Kaster A.-K."/>
            <person name="Ovreas L."/>
            <person name="Rohde M."/>
            <person name="Galperin M.Y."/>
            <person name="Jogler C."/>
        </authorList>
    </citation>
    <scope>NUCLEOTIDE SEQUENCE [LARGE SCALE GENOMIC DNA]</scope>
    <source>
        <strain evidence="1 2">Poly30</strain>
    </source>
</reference>
<proteinExistence type="predicted"/>
<keyword evidence="2" id="KW-1185">Reference proteome</keyword>
<dbReference type="AlphaFoldDB" id="A0A518EP36"/>
<accession>A0A518EP36</accession>
<sequence>MHAWSQPHRLRRHDVQRQFEALERLDVVAVARWRDESGVTAMLRGAFTGARAAFLAAATDGAAPGCDALIARWTTLFAERAQGEWQPGFALDWWLDRVGVWLEGEVRQRHGAAISRSLVSAHRRQTGAAPDRLALDAMFAAAVAAAVDGCERYESSEPLGPWLAGVAYVVAREYARVEERRALALPRADVELDAVAARRVDAVSRFEDAEVRDWLVQRALRGVTLRGEHAIVVNLLDGGERSAESLGEELSISVKRVYKRTAAARVRLRDAMERFLGR</sequence>
<name>A0A518EP36_9BACT</name>
<evidence type="ECO:0000313" key="2">
    <source>
        <dbReference type="Proteomes" id="UP000320390"/>
    </source>
</evidence>
<evidence type="ECO:0000313" key="1">
    <source>
        <dbReference type="EMBL" id="QDV05845.1"/>
    </source>
</evidence>
<dbReference type="SUPFAM" id="SSF88659">
    <property type="entry name" value="Sigma3 and sigma4 domains of RNA polymerase sigma factors"/>
    <property type="match status" value="1"/>
</dbReference>